<sequence>MRSYSCVCGNIAFFENTHCLACDEDLGWCPGCSRLSTLLPEQDGMFRCGNKHCNVLLAKCHNYAHEAVCNRCYIVSADESPARFCDYCRFNDTIPDLTVPGNREMWGRLEAAKRRLLYTLDLLRLPYGRLEDGIEPALTFDFKADTTQKPKWWWSMGKEERVYTGHAHGKITINVREADTVEREKARVLFQEAHRTVIGHFRHEIAHYYWQMLVQDVSEQECKAVFGDHENPSYADAQQKYYKDGPTAQWQKNYVSAYATMHPWEDFAETFATYLDMVSVLDTARHMGVDENCDPLTAALPMMVRRYAELGVVFNEMNRSMGLTDLVPEIFGPPIVTKLQYVNDLVRTAARPE</sequence>
<dbReference type="PIRSF" id="PIRSF012641">
    <property type="entry name" value="UCP012641"/>
    <property type="match status" value="1"/>
</dbReference>
<dbReference type="InterPro" id="IPR031321">
    <property type="entry name" value="UCP012641"/>
</dbReference>
<organism evidence="2 3">
    <name type="scientific">Fuerstiella marisgermanici</name>
    <dbReference type="NCBI Taxonomy" id="1891926"/>
    <lineage>
        <taxon>Bacteria</taxon>
        <taxon>Pseudomonadati</taxon>
        <taxon>Planctomycetota</taxon>
        <taxon>Planctomycetia</taxon>
        <taxon>Planctomycetales</taxon>
        <taxon>Planctomycetaceae</taxon>
        <taxon>Fuerstiella</taxon>
    </lineage>
</organism>
<dbReference type="Pfam" id="PF10005">
    <property type="entry name" value="Zn_ribbon_DZR_6"/>
    <property type="match status" value="1"/>
</dbReference>
<dbReference type="OrthoDB" id="256753at2"/>
<proteinExistence type="predicted"/>
<dbReference type="EMBL" id="CP017641">
    <property type="protein sequence ID" value="APZ95294.1"/>
    <property type="molecule type" value="Genomic_DNA"/>
</dbReference>
<dbReference type="Gene3D" id="3.40.390.70">
    <property type="match status" value="1"/>
</dbReference>
<evidence type="ECO:0000313" key="3">
    <source>
        <dbReference type="Proteomes" id="UP000187735"/>
    </source>
</evidence>
<evidence type="ECO:0000259" key="1">
    <source>
        <dbReference type="Pfam" id="PF10005"/>
    </source>
</evidence>
<dbReference type="InterPro" id="IPR011201">
    <property type="entry name" value="Zinc-ribbon_6_bact"/>
</dbReference>
<dbReference type="Pfam" id="PF15887">
    <property type="entry name" value="Peptidase_Mx"/>
    <property type="match status" value="1"/>
</dbReference>
<dbReference type="STRING" id="1891926.Fuma_04950"/>
<dbReference type="Proteomes" id="UP000187735">
    <property type="component" value="Chromosome"/>
</dbReference>
<name>A0A1P8WML3_9PLAN</name>
<reference evidence="2 3" key="1">
    <citation type="journal article" date="2016" name="Front. Microbiol.">
        <title>Fuerstia marisgermanicae gen. nov., sp. nov., an Unusual Member of the Phylum Planctomycetes from the German Wadden Sea.</title>
        <authorList>
            <person name="Kohn T."/>
            <person name="Heuer A."/>
            <person name="Jogler M."/>
            <person name="Vollmers J."/>
            <person name="Boedeker C."/>
            <person name="Bunk B."/>
            <person name="Rast P."/>
            <person name="Borchert D."/>
            <person name="Glockner I."/>
            <person name="Freese H.M."/>
            <person name="Klenk H.P."/>
            <person name="Overmann J."/>
            <person name="Kaster A.K."/>
            <person name="Rohde M."/>
            <person name="Wiegand S."/>
            <person name="Jogler C."/>
        </authorList>
    </citation>
    <scope>NUCLEOTIDE SEQUENCE [LARGE SCALE GENOMIC DNA]</scope>
    <source>
        <strain evidence="2 3">NH11</strain>
    </source>
</reference>
<protein>
    <recommendedName>
        <fullName evidence="1">Zinc-ribbon domain-containing protein</fullName>
    </recommendedName>
</protein>
<dbReference type="KEGG" id="fmr:Fuma_04950"/>
<dbReference type="RefSeq" id="WP_077028532.1">
    <property type="nucleotide sequence ID" value="NZ_CP017641.1"/>
</dbReference>
<dbReference type="AlphaFoldDB" id="A0A1P8WML3"/>
<feature type="domain" description="Zinc-ribbon" evidence="1">
    <location>
        <begin position="4"/>
        <end position="98"/>
    </location>
</feature>
<evidence type="ECO:0000313" key="2">
    <source>
        <dbReference type="EMBL" id="APZ95294.1"/>
    </source>
</evidence>
<gene>
    <name evidence="2" type="ORF">Fuma_04950</name>
</gene>
<accession>A0A1P8WML3</accession>
<keyword evidence="3" id="KW-1185">Reference proteome</keyword>